<keyword evidence="4" id="KW-1185">Reference proteome</keyword>
<dbReference type="Proteomes" id="UP000192277">
    <property type="component" value="Unassembled WGS sequence"/>
</dbReference>
<gene>
    <name evidence="3" type="ORF">A4D02_32195</name>
</gene>
<dbReference type="SUPFAM" id="SSF52172">
    <property type="entry name" value="CheY-like"/>
    <property type="match status" value="1"/>
</dbReference>
<proteinExistence type="predicted"/>
<dbReference type="Pfam" id="PF00072">
    <property type="entry name" value="Response_reg"/>
    <property type="match status" value="1"/>
</dbReference>
<keyword evidence="3" id="KW-0808">Transferase</keyword>
<name>A0ABX3NUY0_9BACT</name>
<dbReference type="PANTHER" id="PTHR44520:SF2">
    <property type="entry name" value="RESPONSE REGULATOR RCP1"/>
    <property type="match status" value="1"/>
</dbReference>
<dbReference type="SMART" id="SM00448">
    <property type="entry name" value="REC"/>
    <property type="match status" value="1"/>
</dbReference>
<dbReference type="EMBL" id="LWBO01000017">
    <property type="protein sequence ID" value="OQP46053.1"/>
    <property type="molecule type" value="Genomic_DNA"/>
</dbReference>
<dbReference type="InterPro" id="IPR011006">
    <property type="entry name" value="CheY-like_superfamily"/>
</dbReference>
<dbReference type="GO" id="GO:0016301">
    <property type="term" value="F:kinase activity"/>
    <property type="evidence" value="ECO:0007669"/>
    <property type="project" value="UniProtKB-KW"/>
</dbReference>
<organism evidence="3 4">
    <name type="scientific">Niastella koreensis</name>
    <dbReference type="NCBI Taxonomy" id="354356"/>
    <lineage>
        <taxon>Bacteria</taxon>
        <taxon>Pseudomonadati</taxon>
        <taxon>Bacteroidota</taxon>
        <taxon>Chitinophagia</taxon>
        <taxon>Chitinophagales</taxon>
        <taxon>Chitinophagaceae</taxon>
        <taxon>Niastella</taxon>
    </lineage>
</organism>
<dbReference type="InterPro" id="IPR052893">
    <property type="entry name" value="TCS_response_regulator"/>
</dbReference>
<accession>A0ABX3NUY0</accession>
<sequence length="145" mass="16605">MKMKLNCILLIDDDEPTNFLNKLAVEEMACTNHIKIIPGAREALDYLSCAGQPAPLNQDCPIPEIIFLDINMPAMDGWEFLQRYEALPEAQKSSIIVVMLTTSFNPEDELKARKIDAVKEFRNKPLTSTLLQDILKKYFPDRYKD</sequence>
<dbReference type="InterPro" id="IPR001789">
    <property type="entry name" value="Sig_transdc_resp-reg_receiver"/>
</dbReference>
<evidence type="ECO:0000313" key="3">
    <source>
        <dbReference type="EMBL" id="OQP46053.1"/>
    </source>
</evidence>
<dbReference type="Gene3D" id="3.40.50.2300">
    <property type="match status" value="1"/>
</dbReference>
<protein>
    <submittedName>
        <fullName evidence="3">Histidine kinase</fullName>
    </submittedName>
</protein>
<keyword evidence="1" id="KW-0597">Phosphoprotein</keyword>
<feature type="domain" description="Response regulatory" evidence="2">
    <location>
        <begin position="7"/>
        <end position="139"/>
    </location>
</feature>
<feature type="modified residue" description="4-aspartylphosphate" evidence="1">
    <location>
        <position position="69"/>
    </location>
</feature>
<reference evidence="3 4" key="1">
    <citation type="submission" date="2016-04" db="EMBL/GenBank/DDBJ databases">
        <authorList>
            <person name="Chen L."/>
            <person name="Zhuang W."/>
            <person name="Wang G."/>
        </authorList>
    </citation>
    <scope>NUCLEOTIDE SEQUENCE [LARGE SCALE GENOMIC DNA]</scope>
    <source>
        <strain evidence="4">GR20</strain>
    </source>
</reference>
<dbReference type="RefSeq" id="WP_014219177.1">
    <property type="nucleotide sequence ID" value="NZ_LWBO01000017.1"/>
</dbReference>
<evidence type="ECO:0000256" key="1">
    <source>
        <dbReference type="PROSITE-ProRule" id="PRU00169"/>
    </source>
</evidence>
<dbReference type="PROSITE" id="PS50110">
    <property type="entry name" value="RESPONSE_REGULATORY"/>
    <property type="match status" value="1"/>
</dbReference>
<dbReference type="PANTHER" id="PTHR44520">
    <property type="entry name" value="RESPONSE REGULATOR RCP1-RELATED"/>
    <property type="match status" value="1"/>
</dbReference>
<comment type="caution">
    <text evidence="3">The sequence shown here is derived from an EMBL/GenBank/DDBJ whole genome shotgun (WGS) entry which is preliminary data.</text>
</comment>
<evidence type="ECO:0000313" key="4">
    <source>
        <dbReference type="Proteomes" id="UP000192277"/>
    </source>
</evidence>
<keyword evidence="3" id="KW-0418">Kinase</keyword>
<evidence type="ECO:0000259" key="2">
    <source>
        <dbReference type="PROSITE" id="PS50110"/>
    </source>
</evidence>